<feature type="compositionally biased region" description="Polar residues" evidence="3">
    <location>
        <begin position="872"/>
        <end position="886"/>
    </location>
</feature>
<dbReference type="Proteomes" id="UP000256817">
    <property type="component" value="Unassembled WGS sequence"/>
</dbReference>
<feature type="compositionally biased region" description="Basic and acidic residues" evidence="3">
    <location>
        <begin position="896"/>
        <end position="905"/>
    </location>
</feature>
<evidence type="ECO:0000256" key="1">
    <source>
        <dbReference type="ARBA" id="ARBA00022612"/>
    </source>
</evidence>
<feature type="coiled-coil region" evidence="2">
    <location>
        <begin position="1000"/>
        <end position="1027"/>
    </location>
</feature>
<keyword evidence="4" id="KW-0812">Transmembrane</keyword>
<evidence type="ECO:0000313" key="6">
    <source>
        <dbReference type="Proteomes" id="UP000256817"/>
    </source>
</evidence>
<dbReference type="RefSeq" id="WP_116237526.1">
    <property type="nucleotide sequence ID" value="NZ_QHJW02000002.1"/>
</dbReference>
<organism evidence="5 6">
    <name type="scientific">Pectobacterium aquaticum</name>
    <dbReference type="NCBI Taxonomy" id="2204145"/>
    <lineage>
        <taxon>Bacteria</taxon>
        <taxon>Pseudomonadati</taxon>
        <taxon>Pseudomonadota</taxon>
        <taxon>Gammaproteobacteria</taxon>
        <taxon>Enterobacterales</taxon>
        <taxon>Pectobacteriaceae</taxon>
        <taxon>Pectobacterium</taxon>
    </lineage>
</organism>
<keyword evidence="6" id="KW-1185">Reference proteome</keyword>
<feature type="transmembrane region" description="Helical" evidence="4">
    <location>
        <begin position="674"/>
        <end position="694"/>
    </location>
</feature>
<proteinExistence type="predicted"/>
<keyword evidence="1" id="KW-1188">Viral release from host cell</keyword>
<feature type="transmembrane region" description="Helical" evidence="4">
    <location>
        <begin position="535"/>
        <end position="559"/>
    </location>
</feature>
<evidence type="ECO:0000256" key="2">
    <source>
        <dbReference type="SAM" id="Coils"/>
    </source>
</evidence>
<dbReference type="PANTHER" id="PTHR37813:SF1">
    <property type="entry name" value="FELS-2 PROPHAGE PROTEIN"/>
    <property type="match status" value="1"/>
</dbReference>
<reference evidence="5" key="1">
    <citation type="submission" date="2018-11" db="EMBL/GenBank/DDBJ databases">
        <title>Draft genome sequences of proposed Pectobacterium aquaticum sp. nov. isolated in France from fresh water.</title>
        <authorList>
            <person name="Pedron J."/>
            <person name="Barny M.A."/>
        </authorList>
    </citation>
    <scope>NUCLEOTIDE SEQUENCE [LARGE SCALE GENOMIC DNA]</scope>
    <source>
        <strain evidence="5">A35-S23-M15</strain>
    </source>
</reference>
<dbReference type="EMBL" id="QHJW02000002">
    <property type="protein sequence ID" value="RRO12057.1"/>
    <property type="molecule type" value="Genomic_DNA"/>
</dbReference>
<name>A0A426JFZ2_9GAMM</name>
<protein>
    <submittedName>
        <fullName evidence="5">Phage tail tape measure protein</fullName>
    </submittedName>
</protein>
<keyword evidence="2" id="KW-0175">Coiled coil</keyword>
<gene>
    <name evidence="5" type="ORF">DMB85_001205</name>
</gene>
<dbReference type="PANTHER" id="PTHR37813">
    <property type="entry name" value="FELS-2 PROPHAGE PROTEIN"/>
    <property type="match status" value="1"/>
</dbReference>
<evidence type="ECO:0000256" key="3">
    <source>
        <dbReference type="SAM" id="MobiDB-lite"/>
    </source>
</evidence>
<keyword evidence="4" id="KW-1133">Transmembrane helix</keyword>
<evidence type="ECO:0000256" key="4">
    <source>
        <dbReference type="SAM" id="Phobius"/>
    </source>
</evidence>
<evidence type="ECO:0000313" key="5">
    <source>
        <dbReference type="EMBL" id="RRO12057.1"/>
    </source>
</evidence>
<feature type="region of interest" description="Disordered" evidence="3">
    <location>
        <begin position="861"/>
        <end position="908"/>
    </location>
</feature>
<dbReference type="InterPro" id="IPR010090">
    <property type="entry name" value="Phage_tape_meas"/>
</dbReference>
<accession>A0A426JFZ2</accession>
<keyword evidence="4" id="KW-0472">Membrane</keyword>
<feature type="coiled-coil region" evidence="2">
    <location>
        <begin position="53"/>
        <end position="122"/>
    </location>
</feature>
<comment type="caution">
    <text evidence="5">The sequence shown here is derived from an EMBL/GenBank/DDBJ whole genome shotgun (WGS) entry which is preliminary data.</text>
</comment>
<sequence>MTDRNLNIRVAFNAINNMARPVSAARSGTAALADQIRATQNTLNGLGRQASSFDRLSAASAKTTRELEQAKAKAAAMRAEFGAASARTDEQNAALKRQRELIRQLSTAQTNETEQLKQLRAELARHGVILDRSRRATDQISDQTARYNRMLAEQQRRLAAVTQARARYDRMQQTASNLRSTGAMAIGASAAGAYVGARMMAPNLQSDKSGAVIAAQNAEAPAMGTQYSKIIKGINSAGVSNDLAQIANTVSAVRSSLGALGEVGEAELDRISRKALDMQSVLGGDTAEHIQIAAIMMKNGLARSSDEAFDLMAAGMQRVSTQMRGELPEILHEYSTHFRNMGYSGSEAMTLLVNMAQQGKFALDKTGDAVKEFSIRGSDMSKSSIAAYDAIGLNAKRVSSAIASGGAQARNAMQQTAQGLLKIKDPAERANAAIALFGTPIEDLSIDQIPNFLSALANTKDQFSDVSGTAERMGSTLRDNLSGDIDKLGGALSGLRFAIFENDSGVLRSLAQGATALVNSVREWVTANPELAQTLLVVVGGALALTAAIGTVSLAAGILMGPFAKLQLGFSLLTGGRGIGSATGMFSRFRNMITGSLSSVRAWGGILTSIRSGIGGIGGIAQSAGRSLLMVFTQPGAALSALGNGVRMLATSGFSALSGSGMAVFNILRTGFMLLLSPIGIIGAAIVAAGVLIYKYWEPIKAFFSGFFSGLTTGLEPVKQSFSALSPIFDVIGQAISGVWDWFKKLFEPVNASSESLKQCTEAGKVFGEVVGMAISGVVTVILKVAEGIGWILEKLGVIPEAANAAVSASNAMNGAMPEKGYEPKKPVMYVWDEKQKKMVAQEWKPQHPKETDAVIKTGEAAKPPAGEGNKPKQTGALQDLTGSNPKTEKAGSTAKTEDKKDPNKLGDIVFKNVPPAVMLANGYRESQVMPAQPKIPLLERVKQTAGVLAASVLPFTVQPAGADVPAIHSPAAQMKTAMSAGMASTDKYEINITIQDARSLDEEKLVARLRREIDDIERRKQHRQRSQLTDHV</sequence>
<dbReference type="NCBIfam" id="TIGR01760">
    <property type="entry name" value="tape_meas_TP901"/>
    <property type="match status" value="1"/>
</dbReference>